<feature type="signal peptide" evidence="2">
    <location>
        <begin position="1"/>
        <end position="22"/>
    </location>
</feature>
<comment type="caution">
    <text evidence="4">The sequence shown here is derived from an EMBL/GenBank/DDBJ whole genome shotgun (WGS) entry which is preliminary data.</text>
</comment>
<feature type="domain" description="IGFBP N-terminal" evidence="3">
    <location>
        <begin position="31"/>
        <end position="102"/>
    </location>
</feature>
<sequence length="102" mass="10570">MLWASRAVCLLVVALVPCLVWAQLGSGSVGSSPDNSAVDNCDCTPGCEGEVSPGDCRGRVVSRPDCPCCRVCARQEGDQCANSTQPCDSEFGLVCSPEGVCK</sequence>
<feature type="non-terminal residue" evidence="4">
    <location>
        <position position="102"/>
    </location>
</feature>
<reference evidence="4" key="1">
    <citation type="submission" date="2023-10" db="EMBL/GenBank/DDBJ databases">
        <title>Genome assemblies of two species of porcelain crab, Petrolisthes cinctipes and Petrolisthes manimaculis (Anomura: Porcellanidae).</title>
        <authorList>
            <person name="Angst P."/>
        </authorList>
    </citation>
    <scope>NUCLEOTIDE SEQUENCE</scope>
    <source>
        <strain evidence="4">PB745_01</strain>
        <tissue evidence="4">Gill</tissue>
    </source>
</reference>
<organism evidence="4 5">
    <name type="scientific">Petrolisthes cinctipes</name>
    <name type="common">Flat porcelain crab</name>
    <dbReference type="NCBI Taxonomy" id="88211"/>
    <lineage>
        <taxon>Eukaryota</taxon>
        <taxon>Metazoa</taxon>
        <taxon>Ecdysozoa</taxon>
        <taxon>Arthropoda</taxon>
        <taxon>Crustacea</taxon>
        <taxon>Multicrustacea</taxon>
        <taxon>Malacostraca</taxon>
        <taxon>Eumalacostraca</taxon>
        <taxon>Eucarida</taxon>
        <taxon>Decapoda</taxon>
        <taxon>Pleocyemata</taxon>
        <taxon>Anomura</taxon>
        <taxon>Galatheoidea</taxon>
        <taxon>Porcellanidae</taxon>
        <taxon>Petrolisthes</taxon>
    </lineage>
</organism>
<evidence type="ECO:0000256" key="1">
    <source>
        <dbReference type="ARBA" id="ARBA00023157"/>
    </source>
</evidence>
<accession>A0AAE1EJE1</accession>
<dbReference type="InterPro" id="IPR009030">
    <property type="entry name" value="Growth_fac_rcpt_cys_sf"/>
</dbReference>
<gene>
    <name evidence="4" type="ORF">Pcinc_039560</name>
</gene>
<feature type="chain" id="PRO_5042170397" description="IGFBP N-terminal domain-containing protein" evidence="2">
    <location>
        <begin position="23"/>
        <end position="102"/>
    </location>
</feature>
<name>A0AAE1EJE1_PETCI</name>
<keyword evidence="5" id="KW-1185">Reference proteome</keyword>
<protein>
    <recommendedName>
        <fullName evidence="3">IGFBP N-terminal domain-containing protein</fullName>
    </recommendedName>
</protein>
<evidence type="ECO:0000259" key="3">
    <source>
        <dbReference type="PROSITE" id="PS51323"/>
    </source>
</evidence>
<evidence type="ECO:0000313" key="4">
    <source>
        <dbReference type="EMBL" id="KAK3853918.1"/>
    </source>
</evidence>
<evidence type="ECO:0000313" key="5">
    <source>
        <dbReference type="Proteomes" id="UP001286313"/>
    </source>
</evidence>
<dbReference type="GO" id="GO:0005576">
    <property type="term" value="C:extracellular region"/>
    <property type="evidence" value="ECO:0007669"/>
    <property type="project" value="InterPro"/>
</dbReference>
<dbReference type="EMBL" id="JAWQEG010006768">
    <property type="protein sequence ID" value="KAK3853918.1"/>
    <property type="molecule type" value="Genomic_DNA"/>
</dbReference>
<dbReference type="SUPFAM" id="SSF57184">
    <property type="entry name" value="Growth factor receptor domain"/>
    <property type="match status" value="1"/>
</dbReference>
<dbReference type="InterPro" id="IPR000867">
    <property type="entry name" value="IGFBP-like"/>
</dbReference>
<dbReference type="Proteomes" id="UP001286313">
    <property type="component" value="Unassembled WGS sequence"/>
</dbReference>
<dbReference type="PROSITE" id="PS51323">
    <property type="entry name" value="IGFBP_N_2"/>
    <property type="match status" value="1"/>
</dbReference>
<keyword evidence="2" id="KW-0732">Signal</keyword>
<keyword evidence="1" id="KW-1015">Disulfide bond</keyword>
<dbReference type="AlphaFoldDB" id="A0AAE1EJE1"/>
<evidence type="ECO:0000256" key="2">
    <source>
        <dbReference type="SAM" id="SignalP"/>
    </source>
</evidence>
<proteinExistence type="predicted"/>